<evidence type="ECO:0000313" key="11">
    <source>
        <dbReference type="Proteomes" id="UP000232638"/>
    </source>
</evidence>
<feature type="transmembrane region" description="Helical" evidence="8">
    <location>
        <begin position="138"/>
        <end position="157"/>
    </location>
</feature>
<evidence type="ECO:0000256" key="4">
    <source>
        <dbReference type="ARBA" id="ARBA00022989"/>
    </source>
</evidence>
<dbReference type="AlphaFoldDB" id="A0A2K8UHZ6"/>
<reference evidence="10 11" key="1">
    <citation type="submission" date="2017-03" db="EMBL/GenBank/DDBJ databases">
        <title>Complete genome sequence of Candidatus 'Thiodictyon syntrophicum' sp. nov. strain Cad16T, a photolithoautotroph purple sulfur bacterium isolated from an alpine meromictic lake.</title>
        <authorList>
            <person name="Luedin S.M."/>
            <person name="Pothier J.F."/>
            <person name="Danza F."/>
            <person name="Storelli N."/>
            <person name="Wittwer M."/>
            <person name="Tonolla M."/>
        </authorList>
    </citation>
    <scope>NUCLEOTIDE SEQUENCE [LARGE SCALE GENOMIC DNA]</scope>
    <source>
        <strain evidence="10 11">Cad16T</strain>
    </source>
</reference>
<feature type="transmembrane region" description="Helical" evidence="8">
    <location>
        <begin position="6"/>
        <end position="25"/>
    </location>
</feature>
<feature type="transmembrane region" description="Helical" evidence="8">
    <location>
        <begin position="209"/>
        <end position="234"/>
    </location>
</feature>
<dbReference type="NCBIfam" id="NF005086">
    <property type="entry name" value="PRK06521.1"/>
    <property type="match status" value="1"/>
</dbReference>
<feature type="transmembrane region" description="Helical" evidence="8">
    <location>
        <begin position="37"/>
        <end position="61"/>
    </location>
</feature>
<keyword evidence="2" id="KW-1003">Cell membrane</keyword>
<feature type="transmembrane region" description="Helical" evidence="8">
    <location>
        <begin position="275"/>
        <end position="298"/>
    </location>
</feature>
<dbReference type="GO" id="GO:0016491">
    <property type="term" value="F:oxidoreductase activity"/>
    <property type="evidence" value="ECO:0007669"/>
    <property type="project" value="UniProtKB-KW"/>
</dbReference>
<feature type="transmembrane region" description="Helical" evidence="8">
    <location>
        <begin position="480"/>
        <end position="501"/>
    </location>
</feature>
<evidence type="ECO:0000259" key="9">
    <source>
        <dbReference type="Pfam" id="PF00361"/>
    </source>
</evidence>
<keyword evidence="11" id="KW-1185">Reference proteome</keyword>
<feature type="transmembrane region" description="Helical" evidence="8">
    <location>
        <begin position="246"/>
        <end position="263"/>
    </location>
</feature>
<dbReference type="PANTHER" id="PTHR42682:SF3">
    <property type="entry name" value="FORMATE HYDROGENLYASE SUBUNIT 3-RELATED"/>
    <property type="match status" value="1"/>
</dbReference>
<dbReference type="InterPro" id="IPR001750">
    <property type="entry name" value="ND/Mrp_TM"/>
</dbReference>
<dbReference type="OrthoDB" id="9768329at2"/>
<feature type="transmembrane region" description="Helical" evidence="8">
    <location>
        <begin position="538"/>
        <end position="558"/>
    </location>
</feature>
<keyword evidence="5" id="KW-0560">Oxidoreductase</keyword>
<dbReference type="PANTHER" id="PTHR42682">
    <property type="entry name" value="HYDROGENASE-4 COMPONENT F"/>
    <property type="match status" value="1"/>
</dbReference>
<dbReference type="KEGG" id="tsy:THSYN_12690"/>
<evidence type="ECO:0000256" key="2">
    <source>
        <dbReference type="ARBA" id="ARBA00022475"/>
    </source>
</evidence>
<feature type="transmembrane region" description="Helical" evidence="8">
    <location>
        <begin position="430"/>
        <end position="459"/>
    </location>
</feature>
<feature type="transmembrane region" description="Helical" evidence="8">
    <location>
        <begin position="305"/>
        <end position="329"/>
    </location>
</feature>
<name>A0A2K8UHZ6_9GAMM</name>
<gene>
    <name evidence="10" type="ORF">THSYN_12690</name>
</gene>
<protein>
    <submittedName>
        <fullName evidence="10">Hydrogenase 4 subunit B</fullName>
    </submittedName>
</protein>
<dbReference type="GO" id="GO:0005886">
    <property type="term" value="C:plasma membrane"/>
    <property type="evidence" value="ECO:0007669"/>
    <property type="project" value="UniProtKB-SubCell"/>
</dbReference>
<dbReference type="Proteomes" id="UP000232638">
    <property type="component" value="Chromosome"/>
</dbReference>
<dbReference type="InterPro" id="IPR052175">
    <property type="entry name" value="ComplexI-like_HydComp"/>
</dbReference>
<organism evidence="10 11">
    <name type="scientific">Candidatus Thiodictyon syntrophicum</name>
    <dbReference type="NCBI Taxonomy" id="1166950"/>
    <lineage>
        <taxon>Bacteria</taxon>
        <taxon>Pseudomonadati</taxon>
        <taxon>Pseudomonadota</taxon>
        <taxon>Gammaproteobacteria</taxon>
        <taxon>Chromatiales</taxon>
        <taxon>Chromatiaceae</taxon>
        <taxon>Thiodictyon</taxon>
    </lineage>
</organism>
<evidence type="ECO:0000256" key="6">
    <source>
        <dbReference type="ARBA" id="ARBA00023136"/>
    </source>
</evidence>
<feature type="transmembrane region" description="Helical" evidence="8">
    <location>
        <begin position="385"/>
        <end position="403"/>
    </location>
</feature>
<keyword evidence="4 8" id="KW-1133">Transmembrane helix</keyword>
<evidence type="ECO:0000256" key="3">
    <source>
        <dbReference type="ARBA" id="ARBA00022692"/>
    </source>
</evidence>
<evidence type="ECO:0000256" key="1">
    <source>
        <dbReference type="ARBA" id="ARBA00004651"/>
    </source>
</evidence>
<feature type="transmembrane region" description="Helical" evidence="8">
    <location>
        <begin position="654"/>
        <end position="672"/>
    </location>
</feature>
<comment type="subcellular location">
    <subcellularLocation>
        <location evidence="1">Cell membrane</location>
        <topology evidence="1">Multi-pass membrane protein</topology>
    </subcellularLocation>
    <subcellularLocation>
        <location evidence="7">Membrane</location>
        <topology evidence="7">Multi-pass membrane protein</topology>
    </subcellularLocation>
</comment>
<keyword evidence="3 7" id="KW-0812">Transmembrane</keyword>
<sequence length="673" mass="72441">MEQALALAGLAVVLALASALVSLLARRVPATLRLAATPLLGLAGLAALAAGLIALVLGGTIQTTLPLGLPWLPWHVRLDALAGFFLLLIGVVTCAVGLYAPAYVRGFEHGHDSLAALGGFSGLFLTGMLMVVLADDAFLFMVAWELMSLSSYFLVAYHHEHSANRRAAFLYLLMAHVGGLMILLGYGVLAAFGTGFSFSELRAAELPPIWAGVAFALAFMGFGMKAGLVPLHAWLPEAHPVAPSHISALMSGVMLKVAVYGFIRFVFDLIGQFPWQWGVVVLIIGCLSALFGVLAALLQTDLKRLLAYSSVENLGIIFIGLGLSLVFLSTGYRSLGALAFVAALYHCLNHALFKGLLFLGAGAILHSTHERDLDQMGGLLRRKPWTGLFFLVGVLSISALPPFNGFVSEWLTFQAALQAWQLQSGVLRSLIPIASAVLALTGALVAVTFVKVYGVAFLGQARSRHVRRARPGPWGMQAGQGFLALLCLLLGVFPTWVIGLIDAVPRAILGGGLPQASAYGWLWLTPVSPQTASYSGPLIVLMLAGIGLTVFWGLNYLWSRGAPVRWIRRSDAWDCGFAPPSPRMQYTATAFAQPIRRVFGLLFQIDETMTRQEDGTLRHRLHIGDRFWGLLYLPIARAVESAARRVVLLQSGSVRVYLGWTLATLVGLLWIIT</sequence>
<feature type="transmembrane region" description="Helical" evidence="8">
    <location>
        <begin position="169"/>
        <end position="189"/>
    </location>
</feature>
<dbReference type="EMBL" id="CP020370">
    <property type="protein sequence ID" value="AUB84751.1"/>
    <property type="molecule type" value="Genomic_DNA"/>
</dbReference>
<evidence type="ECO:0000256" key="5">
    <source>
        <dbReference type="ARBA" id="ARBA00023002"/>
    </source>
</evidence>
<feature type="transmembrane region" description="Helical" evidence="8">
    <location>
        <begin position="114"/>
        <end position="132"/>
    </location>
</feature>
<feature type="domain" description="NADH:quinone oxidoreductase/Mrp antiporter transmembrane" evidence="9">
    <location>
        <begin position="134"/>
        <end position="422"/>
    </location>
</feature>
<evidence type="ECO:0000256" key="8">
    <source>
        <dbReference type="SAM" id="Phobius"/>
    </source>
</evidence>
<proteinExistence type="predicted"/>
<accession>A0A2K8UHZ6</accession>
<dbReference type="Pfam" id="PF00361">
    <property type="entry name" value="Proton_antipo_M"/>
    <property type="match status" value="1"/>
</dbReference>
<feature type="transmembrane region" description="Helical" evidence="8">
    <location>
        <begin position="335"/>
        <end position="365"/>
    </location>
</feature>
<evidence type="ECO:0000256" key="7">
    <source>
        <dbReference type="RuleBase" id="RU000320"/>
    </source>
</evidence>
<feature type="transmembrane region" description="Helical" evidence="8">
    <location>
        <begin position="81"/>
        <end position="102"/>
    </location>
</feature>
<evidence type="ECO:0000313" key="10">
    <source>
        <dbReference type="EMBL" id="AUB84751.1"/>
    </source>
</evidence>
<dbReference type="PRINTS" id="PR01434">
    <property type="entry name" value="NADHDHGNASE5"/>
</dbReference>
<keyword evidence="6 8" id="KW-0472">Membrane</keyword>